<dbReference type="GO" id="GO:0009927">
    <property type="term" value="F:histidine phosphotransfer kinase activity"/>
    <property type="evidence" value="ECO:0007669"/>
    <property type="project" value="TreeGrafter"/>
</dbReference>
<dbReference type="InterPro" id="IPR035965">
    <property type="entry name" value="PAS-like_dom_sf"/>
</dbReference>
<feature type="domain" description="Response regulatory" evidence="8">
    <location>
        <begin position="685"/>
        <end position="802"/>
    </location>
</feature>
<dbReference type="Gene3D" id="3.30.450.20">
    <property type="entry name" value="PAS domain"/>
    <property type="match status" value="2"/>
</dbReference>
<dbReference type="GO" id="GO:0005886">
    <property type="term" value="C:plasma membrane"/>
    <property type="evidence" value="ECO:0007669"/>
    <property type="project" value="TreeGrafter"/>
</dbReference>
<dbReference type="SUPFAM" id="SSF47384">
    <property type="entry name" value="Homodimeric domain of signal transducing histidine kinase"/>
    <property type="match status" value="1"/>
</dbReference>
<dbReference type="Pfam" id="PF00072">
    <property type="entry name" value="Response_reg"/>
    <property type="match status" value="1"/>
</dbReference>
<dbReference type="EC" id="2.7.13.3" evidence="2"/>
<dbReference type="InterPro" id="IPR005467">
    <property type="entry name" value="His_kinase_dom"/>
</dbReference>
<dbReference type="InterPro" id="IPR036890">
    <property type="entry name" value="HATPase_C_sf"/>
</dbReference>
<dbReference type="eggNOG" id="COG2205">
    <property type="taxonomic scope" value="Bacteria"/>
</dbReference>
<dbReference type="InterPro" id="IPR003661">
    <property type="entry name" value="HisK_dim/P_dom"/>
</dbReference>
<reference evidence="11 12" key="1">
    <citation type="journal article" date="2011" name="Stand. Genomic Sci.">
        <title>Complete genome sequence of Rhodospirillum rubrum type strain (S1).</title>
        <authorList>
            <person name="Munk A.C."/>
            <person name="Copeland A."/>
            <person name="Lucas S."/>
            <person name="Lapidus A."/>
            <person name="Del Rio T.G."/>
            <person name="Barry K."/>
            <person name="Detter J.C."/>
            <person name="Hammon N."/>
            <person name="Israni S."/>
            <person name="Pitluck S."/>
            <person name="Brettin T."/>
            <person name="Bruce D."/>
            <person name="Han C."/>
            <person name="Tapia R."/>
            <person name="Gilna P."/>
            <person name="Schmutz J."/>
            <person name="Larimer F."/>
            <person name="Land M."/>
            <person name="Kyrpides N.C."/>
            <person name="Mavromatis K."/>
            <person name="Richardson P."/>
            <person name="Rohde M."/>
            <person name="Goker M."/>
            <person name="Klenk H.P."/>
            <person name="Zhang Y."/>
            <person name="Roberts G.P."/>
            <person name="Reslewic S."/>
            <person name="Schwartz D.C."/>
        </authorList>
    </citation>
    <scope>NUCLEOTIDE SEQUENCE [LARGE SCALE GENOMIC DNA]</scope>
    <source>
        <strain evidence="12">ATCC 11170 / ATH 1.1.1 / DSM 467 / LMG 4362 / NCIMB 8255 / S1</strain>
    </source>
</reference>
<dbReference type="STRING" id="269796.Rru_A2935"/>
<dbReference type="Gene3D" id="3.30.565.10">
    <property type="entry name" value="Histidine kinase-like ATPase, C-terminal domain"/>
    <property type="match status" value="1"/>
</dbReference>
<dbReference type="SUPFAM" id="SSF55785">
    <property type="entry name" value="PYP-like sensor domain (PAS domain)"/>
    <property type="match status" value="2"/>
</dbReference>
<dbReference type="NCBIfam" id="TIGR00229">
    <property type="entry name" value="sensory_box"/>
    <property type="match status" value="2"/>
</dbReference>
<dbReference type="Pfam" id="PF02518">
    <property type="entry name" value="HATPase_c"/>
    <property type="match status" value="1"/>
</dbReference>
<feature type="domain" description="PAS" evidence="9">
    <location>
        <begin position="306"/>
        <end position="359"/>
    </location>
</feature>
<dbReference type="InterPro" id="IPR036097">
    <property type="entry name" value="HisK_dim/P_sf"/>
</dbReference>
<dbReference type="Proteomes" id="UP000001929">
    <property type="component" value="Chromosome"/>
</dbReference>
<dbReference type="RefSeq" id="WP_011390685.1">
    <property type="nucleotide sequence ID" value="NC_007643.1"/>
</dbReference>
<comment type="catalytic activity">
    <reaction evidence="1">
        <text>ATP + protein L-histidine = ADP + protein N-phospho-L-histidine.</text>
        <dbReference type="EC" id="2.7.13.3"/>
    </reaction>
</comment>
<evidence type="ECO:0000256" key="4">
    <source>
        <dbReference type="ARBA" id="ARBA00022679"/>
    </source>
</evidence>
<evidence type="ECO:0000256" key="1">
    <source>
        <dbReference type="ARBA" id="ARBA00000085"/>
    </source>
</evidence>
<dbReference type="SUPFAM" id="SSF55874">
    <property type="entry name" value="ATPase domain of HSP90 chaperone/DNA topoisomerase II/histidine kinase"/>
    <property type="match status" value="1"/>
</dbReference>
<dbReference type="InterPro" id="IPR001789">
    <property type="entry name" value="Sig_transdc_resp-reg_receiver"/>
</dbReference>
<proteinExistence type="predicted"/>
<dbReference type="InterPro" id="IPR000014">
    <property type="entry name" value="PAS"/>
</dbReference>
<feature type="domain" description="PAC" evidence="10">
    <location>
        <begin position="254"/>
        <end position="305"/>
    </location>
</feature>
<dbReference type="CDD" id="cd00082">
    <property type="entry name" value="HisKA"/>
    <property type="match status" value="1"/>
</dbReference>
<evidence type="ECO:0000256" key="3">
    <source>
        <dbReference type="ARBA" id="ARBA00022553"/>
    </source>
</evidence>
<dbReference type="Gene3D" id="1.10.287.130">
    <property type="match status" value="1"/>
</dbReference>
<dbReference type="SMART" id="SM00387">
    <property type="entry name" value="HATPase_c"/>
    <property type="match status" value="1"/>
</dbReference>
<feature type="domain" description="Histidine kinase" evidence="7">
    <location>
        <begin position="447"/>
        <end position="661"/>
    </location>
</feature>
<dbReference type="InterPro" id="IPR000700">
    <property type="entry name" value="PAS-assoc_C"/>
</dbReference>
<dbReference type="EMBL" id="CP000230">
    <property type="protein sequence ID" value="ABC23732.1"/>
    <property type="molecule type" value="Genomic_DNA"/>
</dbReference>
<dbReference type="InterPro" id="IPR013656">
    <property type="entry name" value="PAS_4"/>
</dbReference>
<dbReference type="SUPFAM" id="SSF52172">
    <property type="entry name" value="CheY-like"/>
    <property type="match status" value="1"/>
</dbReference>
<keyword evidence="5 11" id="KW-0418">Kinase</keyword>
<dbReference type="PANTHER" id="PTHR43047:SF9">
    <property type="entry name" value="HISTIDINE KINASE"/>
    <property type="match status" value="1"/>
</dbReference>
<dbReference type="PATRIC" id="fig|269796.9.peg.3043"/>
<dbReference type="InterPro" id="IPR003594">
    <property type="entry name" value="HATPase_dom"/>
</dbReference>
<feature type="modified residue" description="4-aspartylphosphate" evidence="6">
    <location>
        <position position="736"/>
    </location>
</feature>
<dbReference type="PROSITE" id="PS50112">
    <property type="entry name" value="PAS"/>
    <property type="match status" value="2"/>
</dbReference>
<keyword evidence="12" id="KW-1185">Reference proteome</keyword>
<evidence type="ECO:0000256" key="5">
    <source>
        <dbReference type="ARBA" id="ARBA00022777"/>
    </source>
</evidence>
<dbReference type="InterPro" id="IPR011006">
    <property type="entry name" value="CheY-like_superfamily"/>
</dbReference>
<name>Q2RQ63_RHORT</name>
<dbReference type="SMART" id="SM00388">
    <property type="entry name" value="HisKA"/>
    <property type="match status" value="1"/>
</dbReference>
<keyword evidence="4 11" id="KW-0808">Transferase</keyword>
<dbReference type="PANTHER" id="PTHR43047">
    <property type="entry name" value="TWO-COMPONENT HISTIDINE PROTEIN KINASE"/>
    <property type="match status" value="1"/>
</dbReference>
<dbReference type="FunFam" id="3.30.565.10:FF:000049">
    <property type="entry name" value="Two-component sensor histidine kinase"/>
    <property type="match status" value="1"/>
</dbReference>
<organism evidence="11 12">
    <name type="scientific">Rhodospirillum rubrum (strain ATCC 11170 / ATH 1.1.1 / DSM 467 / LMG 4362 / NCIMB 8255 / S1)</name>
    <dbReference type="NCBI Taxonomy" id="269796"/>
    <lineage>
        <taxon>Bacteria</taxon>
        <taxon>Pseudomonadati</taxon>
        <taxon>Pseudomonadota</taxon>
        <taxon>Alphaproteobacteria</taxon>
        <taxon>Rhodospirillales</taxon>
        <taxon>Rhodospirillaceae</taxon>
        <taxon>Rhodospirillum</taxon>
    </lineage>
</organism>
<evidence type="ECO:0000259" key="8">
    <source>
        <dbReference type="PROSITE" id="PS50110"/>
    </source>
</evidence>
<evidence type="ECO:0000256" key="2">
    <source>
        <dbReference type="ARBA" id="ARBA00012438"/>
    </source>
</evidence>
<dbReference type="PRINTS" id="PR00344">
    <property type="entry name" value="BCTRLSENSOR"/>
</dbReference>
<dbReference type="CDD" id="cd00156">
    <property type="entry name" value="REC"/>
    <property type="match status" value="1"/>
</dbReference>
<gene>
    <name evidence="11" type="ordered locus">Rru_A2935</name>
</gene>
<evidence type="ECO:0000256" key="6">
    <source>
        <dbReference type="PROSITE-ProRule" id="PRU00169"/>
    </source>
</evidence>
<dbReference type="CDD" id="cd00130">
    <property type="entry name" value="PAS"/>
    <property type="match status" value="2"/>
</dbReference>
<dbReference type="SMART" id="SM00091">
    <property type="entry name" value="PAS"/>
    <property type="match status" value="3"/>
</dbReference>
<dbReference type="KEGG" id="rru:Rru_A2935"/>
<dbReference type="EnsemblBacteria" id="ABC23732">
    <property type="protein sequence ID" value="ABC23732"/>
    <property type="gene ID" value="Rru_A2935"/>
</dbReference>
<evidence type="ECO:0000313" key="12">
    <source>
        <dbReference type="Proteomes" id="UP000001929"/>
    </source>
</evidence>
<dbReference type="SMART" id="SM00448">
    <property type="entry name" value="REC"/>
    <property type="match status" value="1"/>
</dbReference>
<dbReference type="PROSITE" id="PS50113">
    <property type="entry name" value="PAC"/>
    <property type="match status" value="1"/>
</dbReference>
<dbReference type="PROSITE" id="PS50110">
    <property type="entry name" value="RESPONSE_REGULATORY"/>
    <property type="match status" value="1"/>
</dbReference>
<feature type="domain" description="PAS" evidence="9">
    <location>
        <begin position="185"/>
        <end position="255"/>
    </location>
</feature>
<accession>Q2RQ63</accession>
<dbReference type="Pfam" id="PF08448">
    <property type="entry name" value="PAS_4"/>
    <property type="match status" value="2"/>
</dbReference>
<evidence type="ECO:0000313" key="11">
    <source>
        <dbReference type="EMBL" id="ABC23732.1"/>
    </source>
</evidence>
<evidence type="ECO:0000259" key="10">
    <source>
        <dbReference type="PROSITE" id="PS50113"/>
    </source>
</evidence>
<dbReference type="InterPro" id="IPR004358">
    <property type="entry name" value="Sig_transdc_His_kin-like_C"/>
</dbReference>
<dbReference type="Gene3D" id="3.40.50.2300">
    <property type="match status" value="1"/>
</dbReference>
<dbReference type="PhylomeDB" id="Q2RQ63"/>
<sequence length="817" mass="88449">MINGLADSTGWIAGGVGDGAQIALWVLGGGFLAGAWAWSLRLACRRGERLARARGPHLLDNLDEAVVVTGGDGRVAYRNRAAARLLAHLAPTAGSEPSLDGFWEKALPLRPARTTDGLVVERRLIEGGSLDQGVCLLAIRQSLPPGAFTLDPAEAGNAAGLSGLTLWTLLDVSHWRRLDQTVTEREARLSAVLNAIDESIMRIEPDGRIGFINTAGTVILGVARDQVIGQPLAAFSPPAVAWVRQTRVREVIDGGKAVRFVDRSGDRWREHTFSPIPDGEGRTVAIAACSRDVTAEKRVHQELCRREQFIRLITDNLPGVVFYVDEADTFKFVNRRVTDWLGKPPTDLLGRPFREGVDPLLNEATLAGRKAALAGERVDFDSEFVDPDGHTRRFQATFIPHLEGGEVLGYVGLLLDTTKRVEVEAAVRDALARAEAASTSKSRFLAAASHDLRQPMQALNIYVGLLTRQVREQPRAYELVQRVGQSVNALGDLLDSLLDVSKLDAGIVTAAPQPFAVNNILERMDTEMRPLFEAKGLRFRVVKSALMACSDDTLVERILRNLVTNAYRYTQSGGVVLGCRRRGGTVVFQVWDSGIGIPADRLDLIFEEFYQVGNQGRDRAQGLGLGLAIVRRLSQLLGHPVAVRSEVGRGTMFEVALPQASPEEMEAAVTSWTATGLPAIRDGTLAVVIDDDSAVLDGMALLLEDWGFDVVAAQDMLEAFEALRGSPKAPAVIIADYRLQAGGTGVAAVQSLRQAFGVTIPGVIVTGDTSPERLREVTASGFRLLHKPVRTFDLRAALAEEMGEDALEGIPPQRRGA</sequence>
<dbReference type="AlphaFoldDB" id="Q2RQ63"/>
<dbReference type="PROSITE" id="PS50109">
    <property type="entry name" value="HIS_KIN"/>
    <property type="match status" value="1"/>
</dbReference>
<evidence type="ECO:0000259" key="9">
    <source>
        <dbReference type="PROSITE" id="PS50112"/>
    </source>
</evidence>
<dbReference type="GO" id="GO:0000155">
    <property type="term" value="F:phosphorelay sensor kinase activity"/>
    <property type="evidence" value="ECO:0007669"/>
    <property type="project" value="InterPro"/>
</dbReference>
<keyword evidence="3 6" id="KW-0597">Phosphoprotein</keyword>
<dbReference type="HOGENOM" id="CLU_000445_114_75_5"/>
<dbReference type="Pfam" id="PF00512">
    <property type="entry name" value="HisKA"/>
    <property type="match status" value="1"/>
</dbReference>
<evidence type="ECO:0000259" key="7">
    <source>
        <dbReference type="PROSITE" id="PS50109"/>
    </source>
</evidence>
<protein>
    <recommendedName>
        <fullName evidence="2">histidine kinase</fullName>
        <ecNumber evidence="2">2.7.13.3</ecNumber>
    </recommendedName>
</protein>